<dbReference type="EMBL" id="MHQJ01000053">
    <property type="protein sequence ID" value="OHA00269.1"/>
    <property type="molecule type" value="Genomic_DNA"/>
</dbReference>
<evidence type="ECO:0000313" key="2">
    <source>
        <dbReference type="Proteomes" id="UP000177362"/>
    </source>
</evidence>
<proteinExistence type="predicted"/>
<evidence type="ECO:0000313" key="1">
    <source>
        <dbReference type="EMBL" id="OHA00269.1"/>
    </source>
</evidence>
<accession>A0A1G2KPA3</accession>
<dbReference type="AlphaFoldDB" id="A0A1G2KPA3"/>
<gene>
    <name evidence="1" type="ORF">A3C11_00670</name>
</gene>
<reference evidence="1 2" key="1">
    <citation type="journal article" date="2016" name="Nat. Commun.">
        <title>Thousands of microbial genomes shed light on interconnected biogeochemical processes in an aquifer system.</title>
        <authorList>
            <person name="Anantharaman K."/>
            <person name="Brown C.T."/>
            <person name="Hug L.A."/>
            <person name="Sharon I."/>
            <person name="Castelle C.J."/>
            <person name="Probst A.J."/>
            <person name="Thomas B.C."/>
            <person name="Singh A."/>
            <person name="Wilkins M.J."/>
            <person name="Karaoz U."/>
            <person name="Brodie E.L."/>
            <person name="Williams K.H."/>
            <person name="Hubbard S.S."/>
            <person name="Banfield J.F."/>
        </authorList>
    </citation>
    <scope>NUCLEOTIDE SEQUENCE [LARGE SCALE GENOMIC DNA]</scope>
</reference>
<name>A0A1G2KPA3_9BACT</name>
<sequence length="68" mass="7952">MPDNLYYVEYGRGNIHHFPAPDDESARNIGKAWIASVERDDAVLPEKDQRHKHPVRGVVYRKKPILWV</sequence>
<organism evidence="1 2">
    <name type="scientific">Candidatus Sungbacteria bacterium RIFCSPHIGHO2_02_FULL_49_12</name>
    <dbReference type="NCBI Taxonomy" id="1802271"/>
    <lineage>
        <taxon>Bacteria</taxon>
        <taxon>Candidatus Sungiibacteriota</taxon>
    </lineage>
</organism>
<protein>
    <submittedName>
        <fullName evidence="1">Uncharacterized protein</fullName>
    </submittedName>
</protein>
<comment type="caution">
    <text evidence="1">The sequence shown here is derived from an EMBL/GenBank/DDBJ whole genome shotgun (WGS) entry which is preliminary data.</text>
</comment>
<dbReference type="Proteomes" id="UP000177362">
    <property type="component" value="Unassembled WGS sequence"/>
</dbReference>